<name>A0AAU9DAV3_9FUSO</name>
<keyword evidence="6" id="KW-1185">Reference proteome</keyword>
<dbReference type="InterPro" id="IPR020084">
    <property type="entry name" value="NUDIX_hydrolase_CS"/>
</dbReference>
<dbReference type="InterPro" id="IPR015797">
    <property type="entry name" value="NUDIX_hydrolase-like_dom_sf"/>
</dbReference>
<dbReference type="PROSITE" id="PS51462">
    <property type="entry name" value="NUDIX"/>
    <property type="match status" value="1"/>
</dbReference>
<reference evidence="5 6" key="1">
    <citation type="submission" date="2022-11" db="EMBL/GenBank/DDBJ databases">
        <title>Haliovirga abyssi gen. nov., sp. nov., a mesophilic fermentative bacterium isolated from the Iheya North hydrothermal field and the proposal of Haliovirgaceae fam. nov.</title>
        <authorList>
            <person name="Miyazaki U."/>
            <person name="Tame A."/>
            <person name="Miyazaki J."/>
            <person name="Takai K."/>
            <person name="Sawayama S."/>
            <person name="Kitajima M."/>
            <person name="Okamoto A."/>
            <person name="Nakagawa S."/>
        </authorList>
    </citation>
    <scope>NUCLEOTIDE SEQUENCE [LARGE SCALE GENOMIC DNA]</scope>
    <source>
        <strain evidence="5 6">IC12</strain>
    </source>
</reference>
<dbReference type="FunFam" id="3.90.79.10:FF:000024">
    <property type="entry name" value="ADP-ribose pyrophosphatase"/>
    <property type="match status" value="1"/>
</dbReference>
<dbReference type="GO" id="GO:0019693">
    <property type="term" value="P:ribose phosphate metabolic process"/>
    <property type="evidence" value="ECO:0007669"/>
    <property type="project" value="TreeGrafter"/>
</dbReference>
<gene>
    <name evidence="5" type="primary">nudF</name>
    <name evidence="5" type="ORF">HLVA_10090</name>
</gene>
<evidence type="ECO:0000256" key="3">
    <source>
        <dbReference type="RuleBase" id="RU003476"/>
    </source>
</evidence>
<dbReference type="Proteomes" id="UP001321582">
    <property type="component" value="Chromosome"/>
</dbReference>
<dbReference type="CDD" id="cd03424">
    <property type="entry name" value="NUDIX_ADPRase_Nudt5_UGPPase_Nudt14"/>
    <property type="match status" value="1"/>
</dbReference>
<feature type="domain" description="Nudix hydrolase" evidence="4">
    <location>
        <begin position="39"/>
        <end position="169"/>
    </location>
</feature>
<comment type="cofactor">
    <cofactor evidence="1">
        <name>Mg(2+)</name>
        <dbReference type="ChEBI" id="CHEBI:18420"/>
    </cofactor>
</comment>
<dbReference type="GO" id="GO:0006753">
    <property type="term" value="P:nucleoside phosphate metabolic process"/>
    <property type="evidence" value="ECO:0007669"/>
    <property type="project" value="TreeGrafter"/>
</dbReference>
<dbReference type="GO" id="GO:0005829">
    <property type="term" value="C:cytosol"/>
    <property type="evidence" value="ECO:0007669"/>
    <property type="project" value="TreeGrafter"/>
</dbReference>
<dbReference type="Pfam" id="PF00293">
    <property type="entry name" value="NUDIX"/>
    <property type="match status" value="1"/>
</dbReference>
<dbReference type="PANTHER" id="PTHR11839:SF18">
    <property type="entry name" value="NUDIX HYDROLASE DOMAIN-CONTAINING PROTEIN"/>
    <property type="match status" value="1"/>
</dbReference>
<dbReference type="InterPro" id="IPR020476">
    <property type="entry name" value="Nudix_hydrolase"/>
</dbReference>
<comment type="similarity">
    <text evidence="3">Belongs to the Nudix hydrolase family.</text>
</comment>
<evidence type="ECO:0000259" key="4">
    <source>
        <dbReference type="PROSITE" id="PS51462"/>
    </source>
</evidence>
<keyword evidence="2 3" id="KW-0378">Hydrolase</keyword>
<protein>
    <submittedName>
        <fullName evidence="5">ADP-ribose pyrophosphatase</fullName>
    </submittedName>
</protein>
<dbReference type="InterPro" id="IPR000086">
    <property type="entry name" value="NUDIX_hydrolase_dom"/>
</dbReference>
<dbReference type="Gene3D" id="3.90.79.10">
    <property type="entry name" value="Nucleoside Triphosphate Pyrophosphohydrolase"/>
    <property type="match status" value="1"/>
</dbReference>
<dbReference type="RefSeq" id="WP_307905369.1">
    <property type="nucleotide sequence ID" value="NZ_AP027059.1"/>
</dbReference>
<evidence type="ECO:0000256" key="1">
    <source>
        <dbReference type="ARBA" id="ARBA00001946"/>
    </source>
</evidence>
<accession>A0AAU9DAV3</accession>
<dbReference type="EMBL" id="AP027059">
    <property type="protein sequence ID" value="BDU50440.1"/>
    <property type="molecule type" value="Genomic_DNA"/>
</dbReference>
<dbReference type="PROSITE" id="PS00893">
    <property type="entry name" value="NUDIX_BOX"/>
    <property type="match status" value="1"/>
</dbReference>
<dbReference type="KEGG" id="haby:HLVA_10090"/>
<evidence type="ECO:0000313" key="5">
    <source>
        <dbReference type="EMBL" id="BDU50440.1"/>
    </source>
</evidence>
<organism evidence="5 6">
    <name type="scientific">Haliovirga abyssi</name>
    <dbReference type="NCBI Taxonomy" id="2996794"/>
    <lineage>
        <taxon>Bacteria</taxon>
        <taxon>Fusobacteriati</taxon>
        <taxon>Fusobacteriota</taxon>
        <taxon>Fusobacteriia</taxon>
        <taxon>Fusobacteriales</taxon>
        <taxon>Haliovirgaceae</taxon>
        <taxon>Haliovirga</taxon>
    </lineage>
</organism>
<dbReference type="PRINTS" id="PR00502">
    <property type="entry name" value="NUDIXFAMILY"/>
</dbReference>
<dbReference type="SUPFAM" id="SSF55811">
    <property type="entry name" value="Nudix"/>
    <property type="match status" value="1"/>
</dbReference>
<dbReference type="GO" id="GO:0016462">
    <property type="term" value="F:pyrophosphatase activity"/>
    <property type="evidence" value="ECO:0007669"/>
    <property type="project" value="UniProtKB-ARBA"/>
</dbReference>
<dbReference type="AlphaFoldDB" id="A0AAU9DAV3"/>
<proteinExistence type="inferred from homology"/>
<evidence type="ECO:0000256" key="2">
    <source>
        <dbReference type="ARBA" id="ARBA00022801"/>
    </source>
</evidence>
<evidence type="ECO:0000313" key="6">
    <source>
        <dbReference type="Proteomes" id="UP001321582"/>
    </source>
</evidence>
<sequence length="174" mass="20020">MTRKIVDKNIAYTGRVFELQNLEIQLENNEIIKRDILKMGFSGAVAVLAVTKENKVILVKQYRAGADKYLIEVPAGLIDEGETPEEAAIRELEEEGGYKAKKLKKLTEFYTTPGFTNEIIYVFEAFDLEKTEQNLDHDEYIDVIEYPIEKVDELDLKDVKTLVTLNFLKNKLKK</sequence>
<dbReference type="PANTHER" id="PTHR11839">
    <property type="entry name" value="UDP/ADP-SUGAR PYROPHOSPHATASE"/>
    <property type="match status" value="1"/>
</dbReference>